<dbReference type="InterPro" id="IPR010664">
    <property type="entry name" value="LipoPS_assembly_LptC-rel"/>
</dbReference>
<protein>
    <submittedName>
        <fullName evidence="2">LPS export ABC transporter periplasmic protein LptC</fullName>
    </submittedName>
</protein>
<sequence length="212" mass="23074">MSQLADAERNKRRLWAAVGSSHDRLVRALQIGLPLAVGALAAVLLFAPFSHRGEISFLLAKNRIEVTDQRIEVKEARYRGTDKLGRPFNLSAVSAVQRSSADPVVRMRGLIGDIMMDDGPARLTATAGRYDPTREMVMVDGRMAFTAADGYRLETGSVSIDLTTRRLSSGEPVTGQLPIGNFSADRISADLVGRTVRLSGNARLRINQGVVR</sequence>
<proteinExistence type="predicted"/>
<dbReference type="Pfam" id="PF06835">
    <property type="entry name" value="LptC"/>
    <property type="match status" value="1"/>
</dbReference>
<keyword evidence="1" id="KW-0472">Membrane</keyword>
<keyword evidence="1" id="KW-1133">Transmembrane helix</keyword>
<evidence type="ECO:0000313" key="2">
    <source>
        <dbReference type="EMBL" id="QJQ31897.1"/>
    </source>
</evidence>
<feature type="transmembrane region" description="Helical" evidence="1">
    <location>
        <begin position="28"/>
        <end position="49"/>
    </location>
</feature>
<name>A0A6M4AS65_9SPHN</name>
<keyword evidence="3" id="KW-1185">Reference proteome</keyword>
<organism evidence="2 3">
    <name type="scientific">Sphingomonas lacunae</name>
    <dbReference type="NCBI Taxonomy" id="2698828"/>
    <lineage>
        <taxon>Bacteria</taxon>
        <taxon>Pseudomonadati</taxon>
        <taxon>Pseudomonadota</taxon>
        <taxon>Alphaproteobacteria</taxon>
        <taxon>Sphingomonadales</taxon>
        <taxon>Sphingomonadaceae</taxon>
        <taxon>Sphingomonas</taxon>
    </lineage>
</organism>
<evidence type="ECO:0000256" key="1">
    <source>
        <dbReference type="SAM" id="Phobius"/>
    </source>
</evidence>
<dbReference type="EMBL" id="CP053015">
    <property type="protein sequence ID" value="QJQ31897.1"/>
    <property type="molecule type" value="Genomic_DNA"/>
</dbReference>
<evidence type="ECO:0000313" key="3">
    <source>
        <dbReference type="Proteomes" id="UP000503018"/>
    </source>
</evidence>
<dbReference type="KEGG" id="slan:GV829_05070"/>
<reference evidence="2 3" key="1">
    <citation type="submission" date="2020-01" db="EMBL/GenBank/DDBJ databases">
        <title>Sphingomonas sp. strain CSW-10.</title>
        <authorList>
            <person name="Chen W.-M."/>
        </authorList>
    </citation>
    <scope>NUCLEOTIDE SEQUENCE [LARGE SCALE GENOMIC DNA]</scope>
    <source>
        <strain evidence="2 3">CSW-10</strain>
    </source>
</reference>
<dbReference type="Proteomes" id="UP000503018">
    <property type="component" value="Chromosome"/>
</dbReference>
<dbReference type="AlphaFoldDB" id="A0A6M4AS65"/>
<accession>A0A6M4AS65</accession>
<gene>
    <name evidence="2" type="primary">lptC</name>
    <name evidence="2" type="ORF">GV829_05070</name>
</gene>
<dbReference type="RefSeq" id="WP_169944478.1">
    <property type="nucleotide sequence ID" value="NZ_CP053015.1"/>
</dbReference>
<keyword evidence="1" id="KW-0812">Transmembrane</keyword>